<evidence type="ECO:0000313" key="2">
    <source>
        <dbReference type="EMBL" id="KAF5363104.1"/>
    </source>
</evidence>
<dbReference type="Proteomes" id="UP000518752">
    <property type="component" value="Unassembled WGS sequence"/>
</dbReference>
<gene>
    <name evidence="2" type="ORF">D9757_012036</name>
</gene>
<proteinExistence type="predicted"/>
<name>A0A8H5GDV8_9AGAR</name>
<evidence type="ECO:0000259" key="1">
    <source>
        <dbReference type="Pfam" id="PF14832"/>
    </source>
</evidence>
<protein>
    <recommendedName>
        <fullName evidence="1">Tautomerase cis-CaaD-like domain-containing protein</fullName>
    </recommendedName>
</protein>
<keyword evidence="3" id="KW-1185">Reference proteome</keyword>
<feature type="domain" description="Tautomerase cis-CaaD-like" evidence="1">
    <location>
        <begin position="1"/>
        <end position="145"/>
    </location>
</feature>
<sequence length="159" mass="18179">MPFHCIYHPPNLYTPSDKNAIAKAITKIYTQEPNEDHPFSPGLPPFLVVINFIQVGQDDFYVGGESNQNFVRIIVQHHATHAPTYQRKRDFIEQYEKAIDPYTSGKGIDWELSISNEDPISWNTNGIHPPPHLSDAHFVWKKLNKPVEWDKESGASSEP</sequence>
<dbReference type="InterPro" id="IPR014347">
    <property type="entry name" value="Tautomerase/MIF_sf"/>
</dbReference>
<organism evidence="2 3">
    <name type="scientific">Collybiopsis confluens</name>
    <dbReference type="NCBI Taxonomy" id="2823264"/>
    <lineage>
        <taxon>Eukaryota</taxon>
        <taxon>Fungi</taxon>
        <taxon>Dikarya</taxon>
        <taxon>Basidiomycota</taxon>
        <taxon>Agaricomycotina</taxon>
        <taxon>Agaricomycetes</taxon>
        <taxon>Agaricomycetidae</taxon>
        <taxon>Agaricales</taxon>
        <taxon>Marasmiineae</taxon>
        <taxon>Omphalotaceae</taxon>
        <taxon>Collybiopsis</taxon>
    </lineage>
</organism>
<dbReference type="EMBL" id="JAACJN010000191">
    <property type="protein sequence ID" value="KAF5363104.1"/>
    <property type="molecule type" value="Genomic_DNA"/>
</dbReference>
<dbReference type="AlphaFoldDB" id="A0A8H5GDV8"/>
<accession>A0A8H5GDV8</accession>
<dbReference type="Gene3D" id="3.30.429.10">
    <property type="entry name" value="Macrophage Migration Inhibitory Factor"/>
    <property type="match status" value="1"/>
</dbReference>
<dbReference type="Pfam" id="PF14832">
    <property type="entry name" value="Tautomerase_3"/>
    <property type="match status" value="1"/>
</dbReference>
<dbReference type="OrthoDB" id="2129288at2759"/>
<dbReference type="InterPro" id="IPR028116">
    <property type="entry name" value="Cis-CaaD-like"/>
</dbReference>
<comment type="caution">
    <text evidence="2">The sequence shown here is derived from an EMBL/GenBank/DDBJ whole genome shotgun (WGS) entry which is preliminary data.</text>
</comment>
<evidence type="ECO:0000313" key="3">
    <source>
        <dbReference type="Proteomes" id="UP000518752"/>
    </source>
</evidence>
<reference evidence="2 3" key="1">
    <citation type="journal article" date="2020" name="ISME J.">
        <title>Uncovering the hidden diversity of litter-decomposition mechanisms in mushroom-forming fungi.</title>
        <authorList>
            <person name="Floudas D."/>
            <person name="Bentzer J."/>
            <person name="Ahren D."/>
            <person name="Johansson T."/>
            <person name="Persson P."/>
            <person name="Tunlid A."/>
        </authorList>
    </citation>
    <scope>NUCLEOTIDE SEQUENCE [LARGE SCALE GENOMIC DNA]</scope>
    <source>
        <strain evidence="2 3">CBS 406.79</strain>
    </source>
</reference>